<dbReference type="SMART" id="SM00220">
    <property type="entry name" value="S_TKc"/>
    <property type="match status" value="1"/>
</dbReference>
<keyword evidence="5 10" id="KW-0547">Nucleotide-binding</keyword>
<evidence type="ECO:0000256" key="1">
    <source>
        <dbReference type="ARBA" id="ARBA00008874"/>
    </source>
</evidence>
<evidence type="ECO:0000256" key="2">
    <source>
        <dbReference type="ARBA" id="ARBA00012513"/>
    </source>
</evidence>
<feature type="binding site" evidence="10">
    <location>
        <position position="35"/>
    </location>
    <ligand>
        <name>ATP</name>
        <dbReference type="ChEBI" id="CHEBI:30616"/>
    </ligand>
</feature>
<keyword evidence="7 10" id="KW-0067">ATP-binding</keyword>
<reference evidence="12 13" key="1">
    <citation type="journal article" date="2023" name="G3 (Bethesda)">
        <title>A high-quality reference genome for the fission yeast Schizosaccharomyces osmophilus.</title>
        <authorList>
            <person name="Jia G.S."/>
            <person name="Zhang W.C."/>
            <person name="Liang Y."/>
            <person name="Liu X.H."/>
            <person name="Rhind N."/>
            <person name="Pidoux A."/>
            <person name="Brysch-Herzberg M."/>
            <person name="Du L.L."/>
        </authorList>
    </citation>
    <scope>NUCLEOTIDE SEQUENCE [LARGE SCALE GENOMIC DNA]</scope>
    <source>
        <strain evidence="12 13">CBS 15793</strain>
    </source>
</reference>
<evidence type="ECO:0000313" key="13">
    <source>
        <dbReference type="Proteomes" id="UP001212411"/>
    </source>
</evidence>
<evidence type="ECO:0000256" key="4">
    <source>
        <dbReference type="ARBA" id="ARBA00022679"/>
    </source>
</evidence>
<dbReference type="RefSeq" id="XP_056038477.1">
    <property type="nucleotide sequence ID" value="XM_056181726.1"/>
</dbReference>
<feature type="domain" description="Protein kinase" evidence="11">
    <location>
        <begin position="6"/>
        <end position="258"/>
    </location>
</feature>
<gene>
    <name evidence="12" type="primary">ppk11</name>
    <name evidence="12" type="ORF">SOMG_02935</name>
</gene>
<dbReference type="GeneID" id="80876415"/>
<comment type="similarity">
    <text evidence="1">Belongs to the protein kinase superfamily. STE Ser/Thr protein kinase family. STE20 subfamily.</text>
</comment>
<dbReference type="SUPFAM" id="SSF56112">
    <property type="entry name" value="Protein kinase-like (PK-like)"/>
    <property type="match status" value="1"/>
</dbReference>
<organism evidence="12 13">
    <name type="scientific">Schizosaccharomyces osmophilus</name>
    <dbReference type="NCBI Taxonomy" id="2545709"/>
    <lineage>
        <taxon>Eukaryota</taxon>
        <taxon>Fungi</taxon>
        <taxon>Dikarya</taxon>
        <taxon>Ascomycota</taxon>
        <taxon>Taphrinomycotina</taxon>
        <taxon>Schizosaccharomycetes</taxon>
        <taxon>Schizosaccharomycetales</taxon>
        <taxon>Schizosaccharomycetaceae</taxon>
        <taxon>Schizosaccharomyces</taxon>
    </lineage>
</organism>
<evidence type="ECO:0000256" key="3">
    <source>
        <dbReference type="ARBA" id="ARBA00022527"/>
    </source>
</evidence>
<keyword evidence="3" id="KW-0723">Serine/threonine-protein kinase</keyword>
<keyword evidence="13" id="KW-1185">Reference proteome</keyword>
<dbReference type="Pfam" id="PF00069">
    <property type="entry name" value="Pkinase"/>
    <property type="match status" value="1"/>
</dbReference>
<dbReference type="AlphaFoldDB" id="A0AAE9WDG2"/>
<dbReference type="InterPro" id="IPR050629">
    <property type="entry name" value="STE20/SPS1-PAK"/>
</dbReference>
<protein>
    <recommendedName>
        <fullName evidence="2">non-specific serine/threonine protein kinase</fullName>
        <ecNumber evidence="2">2.7.11.1</ecNumber>
    </recommendedName>
</protein>
<evidence type="ECO:0000256" key="8">
    <source>
        <dbReference type="ARBA" id="ARBA00047899"/>
    </source>
</evidence>
<dbReference type="GO" id="GO:0004674">
    <property type="term" value="F:protein serine/threonine kinase activity"/>
    <property type="evidence" value="ECO:0007669"/>
    <property type="project" value="UniProtKB-KW"/>
</dbReference>
<evidence type="ECO:0000256" key="7">
    <source>
        <dbReference type="ARBA" id="ARBA00022840"/>
    </source>
</evidence>
<evidence type="ECO:0000313" key="12">
    <source>
        <dbReference type="EMBL" id="WBW74234.1"/>
    </source>
</evidence>
<dbReference type="GO" id="GO:0005524">
    <property type="term" value="F:ATP binding"/>
    <property type="evidence" value="ECO:0007669"/>
    <property type="project" value="UniProtKB-UniRule"/>
</dbReference>
<evidence type="ECO:0000256" key="5">
    <source>
        <dbReference type="ARBA" id="ARBA00022741"/>
    </source>
</evidence>
<dbReference type="EMBL" id="CP115612">
    <property type="protein sequence ID" value="WBW74234.1"/>
    <property type="molecule type" value="Genomic_DNA"/>
</dbReference>
<dbReference type="PANTHER" id="PTHR48012:SF10">
    <property type="entry name" value="FI20177P1"/>
    <property type="match status" value="1"/>
</dbReference>
<dbReference type="EC" id="2.7.11.1" evidence="2"/>
<name>A0AAE9WDG2_9SCHI</name>
<dbReference type="InterPro" id="IPR000719">
    <property type="entry name" value="Prot_kinase_dom"/>
</dbReference>
<keyword evidence="6 12" id="KW-0418">Kinase</keyword>
<dbReference type="PROSITE" id="PS00107">
    <property type="entry name" value="PROTEIN_KINASE_ATP"/>
    <property type="match status" value="1"/>
</dbReference>
<dbReference type="CDD" id="cd06609">
    <property type="entry name" value="STKc_MST3_like"/>
    <property type="match status" value="1"/>
</dbReference>
<dbReference type="InterPro" id="IPR011009">
    <property type="entry name" value="Kinase-like_dom_sf"/>
</dbReference>
<sequence>MQKQHYCDLELIGQGSFGSVFKAINVETSKPVALKVVDLDATTDQIESLTREINFLIGLNSPFITRYYESFLDGTRLWISMEYCDGGSCTELLKTVGKFPEQVIAEILKNILEALVYLHGQGKMHRDIKAANILTTQDGEVKLADFGVSGQLQNFYDKNDDFVGTPFWMAPEVVKQTGYNAKADIWSLGITAFELANGEPPYSGIHPMKVLLLIPKHASPSLDRSSFSPAFCDFVDLCLKKNPQERPSPLKLLEHKFIKKNCSKDTLKLVIQTYSKWKLNDQTSDFASPYNGSDFVKNPATVDNVIWDFGTLSR</sequence>
<evidence type="ECO:0000256" key="10">
    <source>
        <dbReference type="PROSITE-ProRule" id="PRU10141"/>
    </source>
</evidence>
<dbReference type="FunFam" id="1.10.510.10:FF:000499">
    <property type="entry name" value="Serine/threonine-protein kinase KIC1"/>
    <property type="match status" value="1"/>
</dbReference>
<dbReference type="Gene3D" id="1.10.510.10">
    <property type="entry name" value="Transferase(Phosphotransferase) domain 1"/>
    <property type="match status" value="1"/>
</dbReference>
<dbReference type="InterPro" id="IPR017441">
    <property type="entry name" value="Protein_kinase_ATP_BS"/>
</dbReference>
<proteinExistence type="inferred from homology"/>
<evidence type="ECO:0000256" key="9">
    <source>
        <dbReference type="ARBA" id="ARBA00048679"/>
    </source>
</evidence>
<evidence type="ECO:0000256" key="6">
    <source>
        <dbReference type="ARBA" id="ARBA00022777"/>
    </source>
</evidence>
<dbReference type="KEGG" id="som:SOMG_02935"/>
<comment type="catalytic activity">
    <reaction evidence="9">
        <text>L-seryl-[protein] + ATP = O-phospho-L-seryl-[protein] + ADP + H(+)</text>
        <dbReference type="Rhea" id="RHEA:17989"/>
        <dbReference type="Rhea" id="RHEA-COMP:9863"/>
        <dbReference type="Rhea" id="RHEA-COMP:11604"/>
        <dbReference type="ChEBI" id="CHEBI:15378"/>
        <dbReference type="ChEBI" id="CHEBI:29999"/>
        <dbReference type="ChEBI" id="CHEBI:30616"/>
        <dbReference type="ChEBI" id="CHEBI:83421"/>
        <dbReference type="ChEBI" id="CHEBI:456216"/>
        <dbReference type="EC" id="2.7.11.1"/>
    </reaction>
</comment>
<keyword evidence="4" id="KW-0808">Transferase</keyword>
<comment type="catalytic activity">
    <reaction evidence="8">
        <text>L-threonyl-[protein] + ATP = O-phospho-L-threonyl-[protein] + ADP + H(+)</text>
        <dbReference type="Rhea" id="RHEA:46608"/>
        <dbReference type="Rhea" id="RHEA-COMP:11060"/>
        <dbReference type="Rhea" id="RHEA-COMP:11605"/>
        <dbReference type="ChEBI" id="CHEBI:15378"/>
        <dbReference type="ChEBI" id="CHEBI:30013"/>
        <dbReference type="ChEBI" id="CHEBI:30616"/>
        <dbReference type="ChEBI" id="CHEBI:61977"/>
        <dbReference type="ChEBI" id="CHEBI:456216"/>
        <dbReference type="EC" id="2.7.11.1"/>
    </reaction>
</comment>
<dbReference type="Proteomes" id="UP001212411">
    <property type="component" value="Chromosome 2"/>
</dbReference>
<accession>A0AAE9WDG2</accession>
<dbReference type="PANTHER" id="PTHR48012">
    <property type="entry name" value="STERILE20-LIKE KINASE, ISOFORM B-RELATED"/>
    <property type="match status" value="1"/>
</dbReference>
<evidence type="ECO:0000259" key="11">
    <source>
        <dbReference type="PROSITE" id="PS50011"/>
    </source>
</evidence>
<dbReference type="PROSITE" id="PS50011">
    <property type="entry name" value="PROTEIN_KINASE_DOM"/>
    <property type="match status" value="1"/>
</dbReference>
<dbReference type="GO" id="GO:0005737">
    <property type="term" value="C:cytoplasm"/>
    <property type="evidence" value="ECO:0007669"/>
    <property type="project" value="TreeGrafter"/>
</dbReference>